<feature type="transmembrane region" description="Helical" evidence="8">
    <location>
        <begin position="198"/>
        <end position="220"/>
    </location>
</feature>
<keyword evidence="4" id="KW-1003">Cell membrane</keyword>
<comment type="caution">
    <text evidence="9">The sequence shown here is derived from an EMBL/GenBank/DDBJ whole genome shotgun (WGS) entry which is preliminary data.</text>
</comment>
<keyword evidence="10" id="KW-1185">Reference proteome</keyword>
<evidence type="ECO:0000256" key="3">
    <source>
        <dbReference type="ARBA" id="ARBA00022448"/>
    </source>
</evidence>
<reference evidence="9 10" key="1">
    <citation type="submission" date="2018-10" db="EMBL/GenBank/DDBJ databases">
        <title>Draft genome sequence of Bacillus salarius IM0101, isolated from a hypersaline soil in Inner Mongolia, China.</title>
        <authorList>
            <person name="Yamprayoonswat W."/>
            <person name="Boonvisut S."/>
            <person name="Jumpathong W."/>
            <person name="Sittihan S."/>
            <person name="Ruangsuj P."/>
            <person name="Wanthongcharoen S."/>
            <person name="Thongpramul N."/>
            <person name="Pimmason S."/>
            <person name="Yu B."/>
            <person name="Yasawong M."/>
        </authorList>
    </citation>
    <scope>NUCLEOTIDE SEQUENCE [LARGE SCALE GENOMIC DNA]</scope>
    <source>
        <strain evidence="9 10">IM0101</strain>
    </source>
</reference>
<protein>
    <submittedName>
        <fullName evidence="9">BCCT family transporter</fullName>
    </submittedName>
</protein>
<accession>A0A3R9R7E0</accession>
<evidence type="ECO:0000256" key="2">
    <source>
        <dbReference type="ARBA" id="ARBA00005658"/>
    </source>
</evidence>
<keyword evidence="3" id="KW-0813">Transport</keyword>
<dbReference type="GO" id="GO:0022857">
    <property type="term" value="F:transmembrane transporter activity"/>
    <property type="evidence" value="ECO:0007669"/>
    <property type="project" value="InterPro"/>
</dbReference>
<dbReference type="AlphaFoldDB" id="A0A3R9R7E0"/>
<evidence type="ECO:0000256" key="7">
    <source>
        <dbReference type="ARBA" id="ARBA00023136"/>
    </source>
</evidence>
<evidence type="ECO:0000313" key="9">
    <source>
        <dbReference type="EMBL" id="RSL28812.1"/>
    </source>
</evidence>
<feature type="transmembrane region" description="Helical" evidence="8">
    <location>
        <begin position="12"/>
        <end position="36"/>
    </location>
</feature>
<evidence type="ECO:0000313" key="10">
    <source>
        <dbReference type="Proteomes" id="UP000275076"/>
    </source>
</evidence>
<evidence type="ECO:0000256" key="4">
    <source>
        <dbReference type="ARBA" id="ARBA00022475"/>
    </source>
</evidence>
<evidence type="ECO:0000256" key="1">
    <source>
        <dbReference type="ARBA" id="ARBA00004651"/>
    </source>
</evidence>
<evidence type="ECO:0000256" key="6">
    <source>
        <dbReference type="ARBA" id="ARBA00022989"/>
    </source>
</evidence>
<sequence length="231" mass="25176">MSNNSWQDVKERIDWTVLTISGGLLTMFVLVAFINVDAVAQFVSSGFNFSVNYFGAYWQILLLATFFVGVFLAISKYGKVKLGNRNTPEMSGFKWTSIIVVSGLGAGGVFWAAAEPIYYFMEVPPMYSGIEAETADAIAPALAQSYMSWGFTAWALYGAVSALIIMYAHYNKGMSLKPRTMLYPIFGSKLETSRWGSVIDAFCIIAAAAGTIGPIGFLGLQVSYGLNELYG</sequence>
<evidence type="ECO:0000256" key="8">
    <source>
        <dbReference type="SAM" id="Phobius"/>
    </source>
</evidence>
<proteinExistence type="inferred from homology"/>
<organism evidence="9 10">
    <name type="scientific">Salibacterium salarium</name>
    <dbReference type="NCBI Taxonomy" id="284579"/>
    <lineage>
        <taxon>Bacteria</taxon>
        <taxon>Bacillati</taxon>
        <taxon>Bacillota</taxon>
        <taxon>Bacilli</taxon>
        <taxon>Bacillales</taxon>
        <taxon>Bacillaceae</taxon>
    </lineage>
</organism>
<comment type="subcellular location">
    <subcellularLocation>
        <location evidence="1">Cell membrane</location>
        <topology evidence="1">Multi-pass membrane protein</topology>
    </subcellularLocation>
</comment>
<dbReference type="InterPro" id="IPR000060">
    <property type="entry name" value="BCCT_transptr"/>
</dbReference>
<dbReference type="EMBL" id="RBVX01000146">
    <property type="protein sequence ID" value="RSL28812.1"/>
    <property type="molecule type" value="Genomic_DNA"/>
</dbReference>
<dbReference type="Pfam" id="PF02028">
    <property type="entry name" value="BCCT"/>
    <property type="match status" value="1"/>
</dbReference>
<feature type="non-terminal residue" evidence="9">
    <location>
        <position position="231"/>
    </location>
</feature>
<dbReference type="RefSeq" id="WP_185819972.1">
    <property type="nucleotide sequence ID" value="NZ_RBVX01000146.1"/>
</dbReference>
<keyword evidence="7 8" id="KW-0472">Membrane</keyword>
<name>A0A3R9R7E0_9BACI</name>
<evidence type="ECO:0000256" key="5">
    <source>
        <dbReference type="ARBA" id="ARBA00022692"/>
    </source>
</evidence>
<keyword evidence="6 8" id="KW-1133">Transmembrane helix</keyword>
<keyword evidence="5 8" id="KW-0812">Transmembrane</keyword>
<gene>
    <name evidence="9" type="ORF">D7Z54_34510</name>
</gene>
<feature type="transmembrane region" description="Helical" evidence="8">
    <location>
        <begin position="95"/>
        <end position="114"/>
    </location>
</feature>
<feature type="transmembrane region" description="Helical" evidence="8">
    <location>
        <begin position="151"/>
        <end position="170"/>
    </location>
</feature>
<dbReference type="GO" id="GO:0005886">
    <property type="term" value="C:plasma membrane"/>
    <property type="evidence" value="ECO:0007669"/>
    <property type="project" value="UniProtKB-SubCell"/>
</dbReference>
<dbReference type="PANTHER" id="PTHR30047">
    <property type="entry name" value="HIGH-AFFINITY CHOLINE TRANSPORT PROTEIN-RELATED"/>
    <property type="match status" value="1"/>
</dbReference>
<dbReference type="PANTHER" id="PTHR30047:SF7">
    <property type="entry name" value="HIGH-AFFINITY CHOLINE TRANSPORT PROTEIN"/>
    <property type="match status" value="1"/>
</dbReference>
<feature type="transmembrane region" description="Helical" evidence="8">
    <location>
        <begin position="56"/>
        <end position="74"/>
    </location>
</feature>
<dbReference type="Proteomes" id="UP000275076">
    <property type="component" value="Unassembled WGS sequence"/>
</dbReference>
<comment type="similarity">
    <text evidence="2">Belongs to the BCCT transporter (TC 2.A.15) family.</text>
</comment>